<evidence type="ECO:0000313" key="3">
    <source>
        <dbReference type="Proteomes" id="UP000282613"/>
    </source>
</evidence>
<dbReference type="AlphaFoldDB" id="A0A0R3VZX4"/>
<evidence type="ECO:0000313" key="2">
    <source>
        <dbReference type="EMBL" id="VDK26756.1"/>
    </source>
</evidence>
<dbReference type="WBParaSite" id="TASK_0000296801-mRNA-1">
    <property type="protein sequence ID" value="TASK_0000296801-mRNA-1"/>
    <property type="gene ID" value="TASK_0000296801"/>
</dbReference>
<evidence type="ECO:0000313" key="4">
    <source>
        <dbReference type="WBParaSite" id="TASK_0000296801-mRNA-1"/>
    </source>
</evidence>
<sequence>MPPYPTTLHSLPLSTHFPVNSPALGVSLYTLISRYILYSLCSSSLGCHVVEIEMRQDSPPTFSSYSPNDTAATTTGNAASAAYSA</sequence>
<accession>A0A0R3VZX4</accession>
<feature type="compositionally biased region" description="Low complexity" evidence="1">
    <location>
        <begin position="70"/>
        <end position="85"/>
    </location>
</feature>
<gene>
    <name evidence="2" type="ORF">TASK_LOCUS2969</name>
</gene>
<reference evidence="2 3" key="2">
    <citation type="submission" date="2018-11" db="EMBL/GenBank/DDBJ databases">
        <authorList>
            <consortium name="Pathogen Informatics"/>
        </authorList>
    </citation>
    <scope>NUCLEOTIDE SEQUENCE [LARGE SCALE GENOMIC DNA]</scope>
</reference>
<proteinExistence type="predicted"/>
<keyword evidence="3" id="KW-1185">Reference proteome</keyword>
<feature type="compositionally biased region" description="Polar residues" evidence="1">
    <location>
        <begin position="60"/>
        <end position="69"/>
    </location>
</feature>
<reference evidence="4" key="1">
    <citation type="submission" date="2017-02" db="UniProtKB">
        <authorList>
            <consortium name="WormBaseParasite"/>
        </authorList>
    </citation>
    <scope>IDENTIFICATION</scope>
</reference>
<dbReference type="Proteomes" id="UP000282613">
    <property type="component" value="Unassembled WGS sequence"/>
</dbReference>
<protein>
    <submittedName>
        <fullName evidence="2 4">Uncharacterized protein</fullName>
    </submittedName>
</protein>
<evidence type="ECO:0000256" key="1">
    <source>
        <dbReference type="SAM" id="MobiDB-lite"/>
    </source>
</evidence>
<name>A0A0R3VZX4_TAEAS</name>
<feature type="region of interest" description="Disordered" evidence="1">
    <location>
        <begin position="60"/>
        <end position="85"/>
    </location>
</feature>
<dbReference type="EMBL" id="UYRS01004440">
    <property type="protein sequence ID" value="VDK26756.1"/>
    <property type="molecule type" value="Genomic_DNA"/>
</dbReference>
<organism evidence="4">
    <name type="scientific">Taenia asiatica</name>
    <name type="common">Asian tapeworm</name>
    <dbReference type="NCBI Taxonomy" id="60517"/>
    <lineage>
        <taxon>Eukaryota</taxon>
        <taxon>Metazoa</taxon>
        <taxon>Spiralia</taxon>
        <taxon>Lophotrochozoa</taxon>
        <taxon>Platyhelminthes</taxon>
        <taxon>Cestoda</taxon>
        <taxon>Eucestoda</taxon>
        <taxon>Cyclophyllidea</taxon>
        <taxon>Taeniidae</taxon>
        <taxon>Taenia</taxon>
    </lineage>
</organism>